<evidence type="ECO:0000256" key="1">
    <source>
        <dbReference type="ARBA" id="ARBA00022801"/>
    </source>
</evidence>
<comment type="caution">
    <text evidence="4">The sequence shown here is derived from an EMBL/GenBank/DDBJ whole genome shotgun (WGS) entry which is preliminary data.</text>
</comment>
<dbReference type="OrthoDB" id="9808013at2"/>
<dbReference type="PANTHER" id="PTHR31377">
    <property type="entry name" value="AGMATINE DEIMINASE-RELATED"/>
    <property type="match status" value="1"/>
</dbReference>
<dbReference type="EMBL" id="RAXT01000004">
    <property type="protein sequence ID" value="RKG39687.1"/>
    <property type="molecule type" value="Genomic_DNA"/>
</dbReference>
<dbReference type="Proteomes" id="UP000280405">
    <property type="component" value="Unassembled WGS sequence"/>
</dbReference>
<dbReference type="SUPFAM" id="SSF55909">
    <property type="entry name" value="Pentein"/>
    <property type="match status" value="1"/>
</dbReference>
<protein>
    <submittedName>
        <fullName evidence="4">Agmatine deiminase family protein</fullName>
    </submittedName>
</protein>
<keyword evidence="1" id="KW-0378">Hydrolase</keyword>
<dbReference type="GO" id="GO:0004668">
    <property type="term" value="F:protein-arginine deiminase activity"/>
    <property type="evidence" value="ECO:0007669"/>
    <property type="project" value="InterPro"/>
</dbReference>
<accession>A0A3A8EXU0</accession>
<feature type="signal peptide" evidence="3">
    <location>
        <begin position="1"/>
        <end position="28"/>
    </location>
</feature>
<keyword evidence="5" id="KW-1185">Reference proteome</keyword>
<sequence>MNVTRRQFLALSAAASALVITGCGSSDNDDSPATTPPTEPSTKNIGTMPDEAEPHTRTWMTFGASDQIHEPANINGLRDDLARIALSIAAFEPVSVLVRANEIDIARAKMHHPNITFVTGTMDDFWARDTGPVFVKDAQNKLTGIDFNFNGWGKKQSHNSDKTVAAQILSHVNIARVNSSLTLEGGGIEVDGLGTAIITESCVLNDNRNPGVTKAACEAELKRCLGIRKVIWLPGIKDKDITDGHTDFYARFVSEGVVVTAYDSDPESYDHAVTKRHLEILKTATDVKGNPIKVIELKAPTTLRVKNPSEDFAAGYINYYVCNSAVIMPEFGDAVADAEAKQKLQSLFPNRSIVQINIDYIAAGGGGIHCTTQQQPV</sequence>
<proteinExistence type="predicted"/>
<dbReference type="GO" id="GO:0047632">
    <property type="term" value="F:agmatine deiminase activity"/>
    <property type="evidence" value="ECO:0007669"/>
    <property type="project" value="TreeGrafter"/>
</dbReference>
<reference evidence="4 5" key="1">
    <citation type="submission" date="2018-09" db="EMBL/GenBank/DDBJ databases">
        <title>The draft genome of Acinetobacter spp. strains.</title>
        <authorList>
            <person name="Qin J."/>
            <person name="Feng Y."/>
            <person name="Zong Z."/>
        </authorList>
    </citation>
    <scope>NUCLEOTIDE SEQUENCE [LARGE SCALE GENOMIC DNA]</scope>
    <source>
        <strain evidence="4 5">WCHAc060115</strain>
    </source>
</reference>
<gene>
    <name evidence="4" type="ORF">D7V20_03535</name>
</gene>
<feature type="region of interest" description="Disordered" evidence="2">
    <location>
        <begin position="25"/>
        <end position="52"/>
    </location>
</feature>
<organism evidence="4 5">
    <name type="scientific">Acinetobacter rongchengensis</name>
    <dbReference type="NCBI Taxonomy" id="2419601"/>
    <lineage>
        <taxon>Bacteria</taxon>
        <taxon>Pseudomonadati</taxon>
        <taxon>Pseudomonadota</taxon>
        <taxon>Gammaproteobacteria</taxon>
        <taxon>Moraxellales</taxon>
        <taxon>Moraxellaceae</taxon>
        <taxon>Acinetobacter</taxon>
    </lineage>
</organism>
<dbReference type="InterPro" id="IPR007466">
    <property type="entry name" value="Peptidyl-Arg-deiminase_porph"/>
</dbReference>
<dbReference type="PROSITE" id="PS51318">
    <property type="entry name" value="TAT"/>
    <property type="match status" value="1"/>
</dbReference>
<evidence type="ECO:0000313" key="4">
    <source>
        <dbReference type="EMBL" id="RKG39687.1"/>
    </source>
</evidence>
<name>A0A3A8EXU0_9GAMM</name>
<dbReference type="Pfam" id="PF04371">
    <property type="entry name" value="PAD_porph"/>
    <property type="match status" value="1"/>
</dbReference>
<evidence type="ECO:0000256" key="3">
    <source>
        <dbReference type="SAM" id="SignalP"/>
    </source>
</evidence>
<dbReference type="PROSITE" id="PS51257">
    <property type="entry name" value="PROKAR_LIPOPROTEIN"/>
    <property type="match status" value="1"/>
</dbReference>
<dbReference type="AlphaFoldDB" id="A0A3A8EXU0"/>
<evidence type="ECO:0000313" key="5">
    <source>
        <dbReference type="Proteomes" id="UP000280405"/>
    </source>
</evidence>
<feature type="chain" id="PRO_5017235560" evidence="3">
    <location>
        <begin position="29"/>
        <end position="377"/>
    </location>
</feature>
<dbReference type="PANTHER" id="PTHR31377:SF0">
    <property type="entry name" value="AGMATINE DEIMINASE-RELATED"/>
    <property type="match status" value="1"/>
</dbReference>
<dbReference type="Gene3D" id="3.75.10.10">
    <property type="entry name" value="L-arginine/glycine Amidinotransferase, Chain A"/>
    <property type="match status" value="1"/>
</dbReference>
<keyword evidence="3" id="KW-0732">Signal</keyword>
<dbReference type="InterPro" id="IPR006311">
    <property type="entry name" value="TAT_signal"/>
</dbReference>
<evidence type="ECO:0000256" key="2">
    <source>
        <dbReference type="SAM" id="MobiDB-lite"/>
    </source>
</evidence>
<dbReference type="RefSeq" id="WP_120382960.1">
    <property type="nucleotide sequence ID" value="NZ_RAXT01000004.1"/>
</dbReference>
<dbReference type="GO" id="GO:0009446">
    <property type="term" value="P:putrescine biosynthetic process"/>
    <property type="evidence" value="ECO:0007669"/>
    <property type="project" value="InterPro"/>
</dbReference>